<dbReference type="RefSeq" id="WP_078745318.1">
    <property type="nucleotide sequence ID" value="NZ_FUXG01000010.1"/>
</dbReference>
<accession>A0A1T4Q3A6</accession>
<keyword evidence="2" id="KW-1185">Reference proteome</keyword>
<sequence>MAPVKNTRTNEYRISIDLNVNSSKSILDNEKVPYPQSQSYFDEITIKENKIDIVAKRSGVVDLKGVFLNHQSALYRQITKALVYYYCATGKPHQIKMIKVERIAKKTSEQLILNQGDITQVVDCSANLKALKDIDLNSLKLIFLENSKATGFLFGLTFLIKSLDKSSKHEIFENKWKAFNAIYKSASGATKDFDCHKFIREDLINNQASYPLVLEKISGLTVKEIRDNTRWIKFIHNDFSTIKQTEAFKKFILRNEDHRLMKIFTDTIGVRSDFLKQQGFLEAVNQHLENNEKTINNAHLAATLCIKYTYFARNKLMHAENIQSGFRLVPLNKEEEEVTWLSGILTLLIIDLINANQRF</sequence>
<dbReference type="EMBL" id="MTSM01000009">
    <property type="protein sequence ID" value="OPX55478.1"/>
    <property type="molecule type" value="Genomic_DNA"/>
</dbReference>
<dbReference type="OrthoDB" id="1297128at2"/>
<protein>
    <submittedName>
        <fullName evidence="1">Uncharacterized protein</fullName>
    </submittedName>
</protein>
<organism evidence="1 2">
    <name type="scientific">Oceanospirillum multiglobuliferum</name>
    <dbReference type="NCBI Taxonomy" id="64969"/>
    <lineage>
        <taxon>Bacteria</taxon>
        <taxon>Pseudomonadati</taxon>
        <taxon>Pseudomonadota</taxon>
        <taxon>Gammaproteobacteria</taxon>
        <taxon>Oceanospirillales</taxon>
        <taxon>Oceanospirillaceae</taxon>
        <taxon>Oceanospirillum</taxon>
    </lineage>
</organism>
<evidence type="ECO:0000313" key="2">
    <source>
        <dbReference type="Proteomes" id="UP000191418"/>
    </source>
</evidence>
<comment type="caution">
    <text evidence="1">The sequence shown here is derived from an EMBL/GenBank/DDBJ whole genome shotgun (WGS) entry which is preliminary data.</text>
</comment>
<name>A0A1T4Q3A6_9GAMM</name>
<gene>
    <name evidence="1" type="ORF">BTE48_08810</name>
</gene>
<dbReference type="AlphaFoldDB" id="A0A1T4Q3A6"/>
<evidence type="ECO:0000313" key="1">
    <source>
        <dbReference type="EMBL" id="OPX55478.1"/>
    </source>
</evidence>
<proteinExistence type="predicted"/>
<dbReference type="Proteomes" id="UP000191418">
    <property type="component" value="Unassembled WGS sequence"/>
</dbReference>
<reference evidence="1 2" key="1">
    <citation type="submission" date="2017-01" db="EMBL/GenBank/DDBJ databases">
        <title>Genome Sequencing of a Marine Spirillum, Oceanospirillum multiglobuliferum ATCC 33336, from Japan.</title>
        <authorList>
            <person name="Carney J.G."/>
            <person name="Trachtenberg A.M."/>
            <person name="Rheaume B.A."/>
            <person name="Linnane J.D."/>
            <person name="Pitts N.L."/>
            <person name="Mykles D.L."/>
            <person name="Maclea K.S."/>
        </authorList>
    </citation>
    <scope>NUCLEOTIDE SEQUENCE [LARGE SCALE GENOMIC DNA]</scope>
    <source>
        <strain evidence="1 2">ATCC 33336</strain>
    </source>
</reference>